<dbReference type="EnsemblMetazoa" id="ASIC014949-RA">
    <property type="protein sequence ID" value="ASIC014949-PA"/>
    <property type="gene ID" value="ASIC014949"/>
</dbReference>
<reference evidence="2 4" key="1">
    <citation type="journal article" date="2014" name="BMC Genomics">
        <title>Genome sequence of Anopheles sinensis provides insight into genetics basis of mosquito competence for malaria parasites.</title>
        <authorList>
            <person name="Zhou D."/>
            <person name="Zhang D."/>
            <person name="Ding G."/>
            <person name="Shi L."/>
            <person name="Hou Q."/>
            <person name="Ye Y."/>
            <person name="Xu Y."/>
            <person name="Zhou H."/>
            <person name="Xiong C."/>
            <person name="Li S."/>
            <person name="Yu J."/>
            <person name="Hong S."/>
            <person name="Yu X."/>
            <person name="Zou P."/>
            <person name="Chen C."/>
            <person name="Chang X."/>
            <person name="Wang W."/>
            <person name="Lv Y."/>
            <person name="Sun Y."/>
            <person name="Ma L."/>
            <person name="Shen B."/>
            <person name="Zhu C."/>
        </authorList>
    </citation>
    <scope>NUCLEOTIDE SEQUENCE [LARGE SCALE GENOMIC DNA]</scope>
</reference>
<dbReference type="VEuPathDB" id="VectorBase:ASIC014949"/>
<gene>
    <name evidence="2" type="ORF">ZHAS_00014949</name>
</gene>
<proteinExistence type="predicted"/>
<organism evidence="2">
    <name type="scientific">Anopheles sinensis</name>
    <name type="common">Mosquito</name>
    <dbReference type="NCBI Taxonomy" id="74873"/>
    <lineage>
        <taxon>Eukaryota</taxon>
        <taxon>Metazoa</taxon>
        <taxon>Ecdysozoa</taxon>
        <taxon>Arthropoda</taxon>
        <taxon>Hexapoda</taxon>
        <taxon>Insecta</taxon>
        <taxon>Pterygota</taxon>
        <taxon>Neoptera</taxon>
        <taxon>Endopterygota</taxon>
        <taxon>Diptera</taxon>
        <taxon>Nematocera</taxon>
        <taxon>Culicoidea</taxon>
        <taxon>Culicidae</taxon>
        <taxon>Anophelinae</taxon>
        <taxon>Anopheles</taxon>
    </lineage>
</organism>
<reference evidence="3" key="2">
    <citation type="submission" date="2020-05" db="UniProtKB">
        <authorList>
            <consortium name="EnsemblMetazoa"/>
        </authorList>
    </citation>
    <scope>IDENTIFICATION</scope>
</reference>
<dbReference type="EMBL" id="KE525324">
    <property type="protein sequence ID" value="KFB46937.1"/>
    <property type="molecule type" value="Genomic_DNA"/>
</dbReference>
<evidence type="ECO:0000313" key="4">
    <source>
        <dbReference type="Proteomes" id="UP000030765"/>
    </source>
</evidence>
<protein>
    <submittedName>
        <fullName evidence="2 3">Uncharacterized protein</fullName>
    </submittedName>
</protein>
<keyword evidence="4" id="KW-1185">Reference proteome</keyword>
<accession>A0A084W9P3</accession>
<name>A0A084W9P3_ANOSI</name>
<feature type="region of interest" description="Disordered" evidence="1">
    <location>
        <begin position="31"/>
        <end position="52"/>
    </location>
</feature>
<dbReference type="AlphaFoldDB" id="A0A084W9P3"/>
<dbReference type="EMBL" id="ATLV01021849">
    <property type="status" value="NOT_ANNOTATED_CDS"/>
    <property type="molecule type" value="Genomic_DNA"/>
</dbReference>
<evidence type="ECO:0000256" key="1">
    <source>
        <dbReference type="SAM" id="MobiDB-lite"/>
    </source>
</evidence>
<evidence type="ECO:0000313" key="3">
    <source>
        <dbReference type="EnsemblMetazoa" id="ASIC014949-PA"/>
    </source>
</evidence>
<dbReference type="Proteomes" id="UP000030765">
    <property type="component" value="Unassembled WGS sequence"/>
</dbReference>
<sequence>MKRIPTAQPAPLHIAFRCIFLGDEQEREGTKRMVIRGRKQRDKDKGVYPPVPHTFKIKEHERKAKHKNSINIQAGRLHIGLVRFIDRVIDNRGWNSWKEFWEA</sequence>
<evidence type="ECO:0000313" key="2">
    <source>
        <dbReference type="EMBL" id="KFB46937.1"/>
    </source>
</evidence>